<evidence type="ECO:0000256" key="4">
    <source>
        <dbReference type="ARBA" id="ARBA00022989"/>
    </source>
</evidence>
<feature type="transmembrane region" description="Helical" evidence="6">
    <location>
        <begin position="12"/>
        <end position="34"/>
    </location>
</feature>
<evidence type="ECO:0000313" key="8">
    <source>
        <dbReference type="Proteomes" id="UP000190121"/>
    </source>
</evidence>
<dbReference type="PANTHER" id="PTHR30250">
    <property type="entry name" value="PST FAMILY PREDICTED COLANIC ACID TRANSPORTER"/>
    <property type="match status" value="1"/>
</dbReference>
<dbReference type="GO" id="GO:0005886">
    <property type="term" value="C:plasma membrane"/>
    <property type="evidence" value="ECO:0007669"/>
    <property type="project" value="UniProtKB-SubCell"/>
</dbReference>
<dbReference type="Pfam" id="PF13440">
    <property type="entry name" value="Polysacc_synt_3"/>
    <property type="match status" value="1"/>
</dbReference>
<keyword evidence="2" id="KW-1003">Cell membrane</keyword>
<evidence type="ECO:0000256" key="1">
    <source>
        <dbReference type="ARBA" id="ARBA00004651"/>
    </source>
</evidence>
<evidence type="ECO:0000256" key="6">
    <source>
        <dbReference type="SAM" id="Phobius"/>
    </source>
</evidence>
<evidence type="ECO:0000256" key="5">
    <source>
        <dbReference type="ARBA" id="ARBA00023136"/>
    </source>
</evidence>
<feature type="transmembrane region" description="Helical" evidence="6">
    <location>
        <begin position="110"/>
        <end position="129"/>
    </location>
</feature>
<evidence type="ECO:0000256" key="3">
    <source>
        <dbReference type="ARBA" id="ARBA00022692"/>
    </source>
</evidence>
<dbReference type="STRING" id="29524.SAMN02745171_00214"/>
<keyword evidence="4 6" id="KW-1133">Transmembrane helix</keyword>
<sequence>MKNSSLIAYNALKLVASGALGQVVALLLLMIVGRQYNEEMMGVLGSFLSWGGILSIATTGRYEQAIVIAPSEQEAYDLYICGIRLSTLLSAVLFLGSLLIYLLIPEQTLGVYILLLPLFVLFTSLYAHISSMALRNKSFNRLSLAQSINGVGNNLLKVVWGSFHPSVIGLISSSITAIFLAFFSYIPFIKKVFRRPVSPLSASLAIARKYRNFPRYSLPQALIDTLLGSLLILLLPLRFGMAEVGFLTMSIMLARRPLNIIGENLGKVYFQRLSETVHNAQSIAPTVRRLLLITFILGIPLALALAWGMEYLVLFFVGNKWLVSAYIIRWMLPMLIPNFAAAILNVIPDILGFQRSNMWSQIIMLALYTTAILLGFYCFSFERFIPFFYTCMAFVQIGYLLYLLRLVAIYERTIQKNN</sequence>
<proteinExistence type="predicted"/>
<gene>
    <name evidence="7" type="ORF">SAMN02745171_00214</name>
</gene>
<accession>A0A1T4KYM3</accession>
<keyword evidence="3 6" id="KW-0812">Transmembrane</keyword>
<feature type="transmembrane region" description="Helical" evidence="6">
    <location>
        <begin position="167"/>
        <end position="188"/>
    </location>
</feature>
<name>A0A1T4KYM3_9PORP</name>
<dbReference type="RefSeq" id="WP_078736183.1">
    <property type="nucleotide sequence ID" value="NZ_FUXE01000002.1"/>
</dbReference>
<dbReference type="PANTHER" id="PTHR30250:SF28">
    <property type="entry name" value="POLYSACCHARIDE BIOSYNTHESIS PROTEIN"/>
    <property type="match status" value="1"/>
</dbReference>
<dbReference type="OrthoDB" id="1014724at2"/>
<feature type="transmembrane region" description="Helical" evidence="6">
    <location>
        <begin position="78"/>
        <end position="104"/>
    </location>
</feature>
<feature type="transmembrane region" description="Helical" evidence="6">
    <location>
        <begin position="290"/>
        <end position="307"/>
    </location>
</feature>
<evidence type="ECO:0000313" key="7">
    <source>
        <dbReference type="EMBL" id="SJZ47448.1"/>
    </source>
</evidence>
<organism evidence="7 8">
    <name type="scientific">Porphyromonas circumdentaria</name>
    <dbReference type="NCBI Taxonomy" id="29524"/>
    <lineage>
        <taxon>Bacteria</taxon>
        <taxon>Pseudomonadati</taxon>
        <taxon>Bacteroidota</taxon>
        <taxon>Bacteroidia</taxon>
        <taxon>Bacteroidales</taxon>
        <taxon>Porphyromonadaceae</taxon>
        <taxon>Porphyromonas</taxon>
    </lineage>
</organism>
<feature type="transmembrane region" description="Helical" evidence="6">
    <location>
        <begin position="226"/>
        <end position="247"/>
    </location>
</feature>
<dbReference type="InterPro" id="IPR050833">
    <property type="entry name" value="Poly_Biosynth_Transport"/>
</dbReference>
<evidence type="ECO:0000256" key="2">
    <source>
        <dbReference type="ARBA" id="ARBA00022475"/>
    </source>
</evidence>
<keyword evidence="8" id="KW-1185">Reference proteome</keyword>
<feature type="transmembrane region" description="Helical" evidence="6">
    <location>
        <begin position="327"/>
        <end position="347"/>
    </location>
</feature>
<keyword evidence="5 6" id="KW-0472">Membrane</keyword>
<feature type="transmembrane region" description="Helical" evidence="6">
    <location>
        <begin position="387"/>
        <end position="408"/>
    </location>
</feature>
<dbReference type="AlphaFoldDB" id="A0A1T4KYM3"/>
<dbReference type="EMBL" id="FUXE01000002">
    <property type="protein sequence ID" value="SJZ47448.1"/>
    <property type="molecule type" value="Genomic_DNA"/>
</dbReference>
<feature type="transmembrane region" description="Helical" evidence="6">
    <location>
        <begin position="359"/>
        <end position="381"/>
    </location>
</feature>
<feature type="transmembrane region" description="Helical" evidence="6">
    <location>
        <begin position="40"/>
        <end position="57"/>
    </location>
</feature>
<comment type="subcellular location">
    <subcellularLocation>
        <location evidence="1">Cell membrane</location>
        <topology evidence="1">Multi-pass membrane protein</topology>
    </subcellularLocation>
</comment>
<protein>
    <submittedName>
        <fullName evidence="7">Membrane protein involved in the export of O-antigen and teichoic acid</fullName>
    </submittedName>
</protein>
<reference evidence="8" key="1">
    <citation type="submission" date="2017-02" db="EMBL/GenBank/DDBJ databases">
        <authorList>
            <person name="Varghese N."/>
            <person name="Submissions S."/>
        </authorList>
    </citation>
    <scope>NUCLEOTIDE SEQUENCE [LARGE SCALE GENOMIC DNA]</scope>
    <source>
        <strain evidence="8">ATCC 51356</strain>
    </source>
</reference>
<dbReference type="Proteomes" id="UP000190121">
    <property type="component" value="Unassembled WGS sequence"/>
</dbReference>